<dbReference type="Proteomes" id="UP000075243">
    <property type="component" value="Unassembled WGS sequence"/>
</dbReference>
<proteinExistence type="predicted"/>
<evidence type="ECO:0008006" key="4">
    <source>
        <dbReference type="Google" id="ProtNLM"/>
    </source>
</evidence>
<gene>
    <name evidence="2" type="ORF">KK1_036247</name>
</gene>
<sequence length="54" mass="5869">MNSSIKCFMCLGKSHIASKCPIKKPMILRDKDHYSSQEKATSSSSTSSGSEEEG</sequence>
<evidence type="ECO:0000313" key="2">
    <source>
        <dbReference type="EMBL" id="KYP42338.1"/>
    </source>
</evidence>
<dbReference type="EMBL" id="KQ483721">
    <property type="protein sequence ID" value="KYP42338.1"/>
    <property type="molecule type" value="Genomic_DNA"/>
</dbReference>
<evidence type="ECO:0000313" key="3">
    <source>
        <dbReference type="Proteomes" id="UP000075243"/>
    </source>
</evidence>
<dbReference type="AlphaFoldDB" id="A0A151RIH4"/>
<organism evidence="2 3">
    <name type="scientific">Cajanus cajan</name>
    <name type="common">Pigeon pea</name>
    <name type="synonym">Cajanus indicus</name>
    <dbReference type="NCBI Taxonomy" id="3821"/>
    <lineage>
        <taxon>Eukaryota</taxon>
        <taxon>Viridiplantae</taxon>
        <taxon>Streptophyta</taxon>
        <taxon>Embryophyta</taxon>
        <taxon>Tracheophyta</taxon>
        <taxon>Spermatophyta</taxon>
        <taxon>Magnoliopsida</taxon>
        <taxon>eudicotyledons</taxon>
        <taxon>Gunneridae</taxon>
        <taxon>Pentapetalae</taxon>
        <taxon>rosids</taxon>
        <taxon>fabids</taxon>
        <taxon>Fabales</taxon>
        <taxon>Fabaceae</taxon>
        <taxon>Papilionoideae</taxon>
        <taxon>50 kb inversion clade</taxon>
        <taxon>NPAAA clade</taxon>
        <taxon>indigoferoid/millettioid clade</taxon>
        <taxon>Phaseoleae</taxon>
        <taxon>Cajanus</taxon>
    </lineage>
</organism>
<protein>
    <recommendedName>
        <fullName evidence="4">CCHC-type domain-containing protein</fullName>
    </recommendedName>
</protein>
<feature type="region of interest" description="Disordered" evidence="1">
    <location>
        <begin position="28"/>
        <end position="54"/>
    </location>
</feature>
<name>A0A151RIH4_CAJCA</name>
<accession>A0A151RIH4</accession>
<feature type="compositionally biased region" description="Low complexity" evidence="1">
    <location>
        <begin position="37"/>
        <end position="54"/>
    </location>
</feature>
<keyword evidence="3" id="KW-1185">Reference proteome</keyword>
<reference evidence="2" key="1">
    <citation type="journal article" date="2012" name="Nat. Biotechnol.">
        <title>Draft genome sequence of pigeonpea (Cajanus cajan), an orphan legume crop of resource-poor farmers.</title>
        <authorList>
            <person name="Varshney R.K."/>
            <person name="Chen W."/>
            <person name="Li Y."/>
            <person name="Bharti A.K."/>
            <person name="Saxena R.K."/>
            <person name="Schlueter J.A."/>
            <person name="Donoghue M.T."/>
            <person name="Azam S."/>
            <person name="Fan G."/>
            <person name="Whaley A.M."/>
            <person name="Farmer A.D."/>
            <person name="Sheridan J."/>
            <person name="Iwata A."/>
            <person name="Tuteja R."/>
            <person name="Penmetsa R.V."/>
            <person name="Wu W."/>
            <person name="Upadhyaya H.D."/>
            <person name="Yang S.P."/>
            <person name="Shah T."/>
            <person name="Saxena K.B."/>
            <person name="Michael T."/>
            <person name="McCombie W.R."/>
            <person name="Yang B."/>
            <person name="Zhang G."/>
            <person name="Yang H."/>
            <person name="Wang J."/>
            <person name="Spillane C."/>
            <person name="Cook D.R."/>
            <person name="May G.D."/>
            <person name="Xu X."/>
            <person name="Jackson S.A."/>
        </authorList>
    </citation>
    <scope>NUCLEOTIDE SEQUENCE [LARGE SCALE GENOMIC DNA]</scope>
</reference>
<evidence type="ECO:0000256" key="1">
    <source>
        <dbReference type="SAM" id="MobiDB-lite"/>
    </source>
</evidence>
<dbReference type="Gramene" id="C.cajan_37864.t">
    <property type="protein sequence ID" value="C.cajan_37864.t.cds1"/>
    <property type="gene ID" value="C.cajan_37864"/>
</dbReference>